<dbReference type="InterPro" id="IPR052950">
    <property type="entry name" value="CISD"/>
</dbReference>
<dbReference type="PATRIC" id="fig|121290.4.peg.2400"/>
<dbReference type="InterPro" id="IPR018967">
    <property type="entry name" value="FeS-contain_CDGSH-typ"/>
</dbReference>
<dbReference type="Proteomes" id="UP000059074">
    <property type="component" value="Unassembled WGS sequence"/>
</dbReference>
<dbReference type="GO" id="GO:0004355">
    <property type="term" value="F:glutamate synthase (NADPH) activity"/>
    <property type="evidence" value="ECO:0007669"/>
    <property type="project" value="UniProtKB-EC"/>
</dbReference>
<dbReference type="RefSeq" id="WP_068462409.1">
    <property type="nucleotide sequence ID" value="NZ_LMTR01000071.1"/>
</dbReference>
<evidence type="ECO:0000259" key="5">
    <source>
        <dbReference type="SMART" id="SM00704"/>
    </source>
</evidence>
<dbReference type="GO" id="GO:0051537">
    <property type="term" value="F:2 iron, 2 sulfur cluster binding"/>
    <property type="evidence" value="ECO:0007669"/>
    <property type="project" value="UniProtKB-KW"/>
</dbReference>
<keyword evidence="3" id="KW-0408">Iron</keyword>
<evidence type="ECO:0000313" key="7">
    <source>
        <dbReference type="Proteomes" id="UP000059074"/>
    </source>
</evidence>
<dbReference type="Pfam" id="PF09360">
    <property type="entry name" value="zf-CDGSH"/>
    <property type="match status" value="1"/>
</dbReference>
<dbReference type="GO" id="GO:0005737">
    <property type="term" value="C:cytoplasm"/>
    <property type="evidence" value="ECO:0007669"/>
    <property type="project" value="UniProtKB-ARBA"/>
</dbReference>
<dbReference type="InterPro" id="IPR042216">
    <property type="entry name" value="MitoNEET_CISD"/>
</dbReference>
<dbReference type="EC" id="1.4.1.13" evidence="6"/>
<keyword evidence="2" id="KW-0479">Metal-binding</keyword>
<organism evidence="6 7">
    <name type="scientific">Hyphomicrobium sulfonivorans</name>
    <dbReference type="NCBI Taxonomy" id="121290"/>
    <lineage>
        <taxon>Bacteria</taxon>
        <taxon>Pseudomonadati</taxon>
        <taxon>Pseudomonadota</taxon>
        <taxon>Alphaproteobacteria</taxon>
        <taxon>Hyphomicrobiales</taxon>
        <taxon>Hyphomicrobiaceae</taxon>
        <taxon>Hyphomicrobium</taxon>
    </lineage>
</organism>
<sequence length="80" mass="8773">MAEEPIVALVGPYQVDLVAGTPYLYCRCGRSQQQPFCDGSHQGTSFEPMSFTVDYSGTFNICGCKQTDDQPFCDGSHLLL</sequence>
<feature type="domain" description="Iron-binding zinc finger CDGSH type" evidence="5">
    <location>
        <begin position="10"/>
        <end position="47"/>
    </location>
</feature>
<evidence type="ECO:0000313" key="6">
    <source>
        <dbReference type="EMBL" id="KWT66792.1"/>
    </source>
</evidence>
<keyword evidence="7" id="KW-1185">Reference proteome</keyword>
<gene>
    <name evidence="6" type="ORF">APY04_2199</name>
</gene>
<evidence type="ECO:0000256" key="4">
    <source>
        <dbReference type="ARBA" id="ARBA00023014"/>
    </source>
</evidence>
<dbReference type="GO" id="GO:0046872">
    <property type="term" value="F:metal ion binding"/>
    <property type="evidence" value="ECO:0007669"/>
    <property type="project" value="UniProtKB-KW"/>
</dbReference>
<protein>
    <submittedName>
        <fullName evidence="6">Glutamate synthase [NADPH] large chain</fullName>
        <ecNumber evidence="6">1.4.1.13</ecNumber>
    </submittedName>
</protein>
<dbReference type="AlphaFoldDB" id="A0A120CUV1"/>
<evidence type="ECO:0000256" key="2">
    <source>
        <dbReference type="ARBA" id="ARBA00022723"/>
    </source>
</evidence>
<comment type="caution">
    <text evidence="6">The sequence shown here is derived from an EMBL/GenBank/DDBJ whole genome shotgun (WGS) entry which is preliminary data.</text>
</comment>
<dbReference type="OrthoDB" id="9795032at2"/>
<keyword evidence="6" id="KW-0560">Oxidoreductase</keyword>
<dbReference type="STRING" id="121290.APY04_2199"/>
<reference evidence="6 7" key="1">
    <citation type="submission" date="2015-10" db="EMBL/GenBank/DDBJ databases">
        <title>Transcriptomic analysis of a linuron degrading triple-species bacterial consortium.</title>
        <authorList>
            <person name="Albers P."/>
        </authorList>
    </citation>
    <scope>NUCLEOTIDE SEQUENCE [LARGE SCALE GENOMIC DNA]</scope>
    <source>
        <strain evidence="6 7">WDL6</strain>
    </source>
</reference>
<feature type="domain" description="Iron-binding zinc finger CDGSH type" evidence="5">
    <location>
        <begin position="48"/>
        <end position="79"/>
    </location>
</feature>
<proteinExistence type="predicted"/>
<accession>A0A120CUV1</accession>
<dbReference type="PANTHER" id="PTHR46491:SF3">
    <property type="entry name" value="CDGSH IRON-SULFUR DOMAIN-CONTAINING PROTEIN 3, MITOCHONDRIAL"/>
    <property type="match status" value="1"/>
</dbReference>
<keyword evidence="4" id="KW-0411">Iron-sulfur</keyword>
<name>A0A120CUV1_HYPSL</name>
<evidence type="ECO:0000256" key="3">
    <source>
        <dbReference type="ARBA" id="ARBA00023004"/>
    </source>
</evidence>
<evidence type="ECO:0000256" key="1">
    <source>
        <dbReference type="ARBA" id="ARBA00022714"/>
    </source>
</evidence>
<dbReference type="SMART" id="SM00704">
    <property type="entry name" value="ZnF_CDGSH"/>
    <property type="match status" value="2"/>
</dbReference>
<dbReference type="EMBL" id="LMTR01000071">
    <property type="protein sequence ID" value="KWT66792.1"/>
    <property type="molecule type" value="Genomic_DNA"/>
</dbReference>
<dbReference type="PANTHER" id="PTHR46491">
    <property type="entry name" value="CDGSH IRON SULFUR DOMAIN PROTEIN HOMOLOG"/>
    <property type="match status" value="1"/>
</dbReference>
<keyword evidence="1" id="KW-0001">2Fe-2S</keyword>
<dbReference type="Gene3D" id="3.40.5.90">
    <property type="entry name" value="CDGSH iron-sulfur domain, mitoNEET-type"/>
    <property type="match status" value="2"/>
</dbReference>